<dbReference type="Proteomes" id="UP001054837">
    <property type="component" value="Unassembled WGS sequence"/>
</dbReference>
<evidence type="ECO:0000313" key="2">
    <source>
        <dbReference type="Proteomes" id="UP001054837"/>
    </source>
</evidence>
<keyword evidence="2" id="KW-1185">Reference proteome</keyword>
<gene>
    <name evidence="1" type="ORF">CDAR_163721</name>
</gene>
<organism evidence="1 2">
    <name type="scientific">Caerostris darwini</name>
    <dbReference type="NCBI Taxonomy" id="1538125"/>
    <lineage>
        <taxon>Eukaryota</taxon>
        <taxon>Metazoa</taxon>
        <taxon>Ecdysozoa</taxon>
        <taxon>Arthropoda</taxon>
        <taxon>Chelicerata</taxon>
        <taxon>Arachnida</taxon>
        <taxon>Araneae</taxon>
        <taxon>Araneomorphae</taxon>
        <taxon>Entelegynae</taxon>
        <taxon>Araneoidea</taxon>
        <taxon>Araneidae</taxon>
        <taxon>Caerostris</taxon>
    </lineage>
</organism>
<evidence type="ECO:0008006" key="3">
    <source>
        <dbReference type="Google" id="ProtNLM"/>
    </source>
</evidence>
<dbReference type="EMBL" id="BPLQ01006661">
    <property type="protein sequence ID" value="GIY24305.1"/>
    <property type="molecule type" value="Genomic_DNA"/>
</dbReference>
<accession>A0AAV4RVG9</accession>
<name>A0AAV4RVG9_9ARAC</name>
<reference evidence="1 2" key="1">
    <citation type="submission" date="2021-06" db="EMBL/GenBank/DDBJ databases">
        <title>Caerostris darwini draft genome.</title>
        <authorList>
            <person name="Kono N."/>
            <person name="Arakawa K."/>
        </authorList>
    </citation>
    <scope>NUCLEOTIDE SEQUENCE [LARGE SCALE GENOMIC DNA]</scope>
</reference>
<proteinExistence type="predicted"/>
<sequence>MERQNCFFPVIWHLRFPLLPATSSGFAANERSPNDSASCRPPPPLPFLRLRGLLFLLSCRACLAPYGRSFTIFRKPDAINPALYRDHFAGGLI</sequence>
<protein>
    <recommendedName>
        <fullName evidence="3">Secreted protein</fullName>
    </recommendedName>
</protein>
<dbReference type="AlphaFoldDB" id="A0AAV4RVG9"/>
<evidence type="ECO:0000313" key="1">
    <source>
        <dbReference type="EMBL" id="GIY24305.1"/>
    </source>
</evidence>
<comment type="caution">
    <text evidence="1">The sequence shown here is derived from an EMBL/GenBank/DDBJ whole genome shotgun (WGS) entry which is preliminary data.</text>
</comment>